<dbReference type="AlphaFoldDB" id="A0A3N6Q753"/>
<evidence type="ECO:0000313" key="2">
    <source>
        <dbReference type="Proteomes" id="UP000712281"/>
    </source>
</evidence>
<accession>A0A3N6Q753</accession>
<dbReference type="Proteomes" id="UP000712281">
    <property type="component" value="Unassembled WGS sequence"/>
</dbReference>
<gene>
    <name evidence="1" type="ORF">F2Q68_00007927</name>
</gene>
<sequence>MKFLIVLQKAMVPKSDFGILNRITVEVSMSWIHHQMNTRCELKESRKGKLLKERTGRDRERERSKVVTMGFV</sequence>
<reference evidence="1" key="1">
    <citation type="submission" date="2019-12" db="EMBL/GenBank/DDBJ databases">
        <title>Genome sequencing and annotation of Brassica cretica.</title>
        <authorList>
            <person name="Studholme D.J."/>
            <person name="Sarris P.F."/>
        </authorList>
    </citation>
    <scope>NUCLEOTIDE SEQUENCE</scope>
    <source>
        <strain evidence="1">PFS-001/15</strain>
        <tissue evidence="1">Leaf</tissue>
    </source>
</reference>
<name>A0A3N6Q753_BRACR</name>
<organism evidence="1 2">
    <name type="scientific">Brassica cretica</name>
    <name type="common">Mustard</name>
    <dbReference type="NCBI Taxonomy" id="69181"/>
    <lineage>
        <taxon>Eukaryota</taxon>
        <taxon>Viridiplantae</taxon>
        <taxon>Streptophyta</taxon>
        <taxon>Embryophyta</taxon>
        <taxon>Tracheophyta</taxon>
        <taxon>Spermatophyta</taxon>
        <taxon>Magnoliopsida</taxon>
        <taxon>eudicotyledons</taxon>
        <taxon>Gunneridae</taxon>
        <taxon>Pentapetalae</taxon>
        <taxon>rosids</taxon>
        <taxon>malvids</taxon>
        <taxon>Brassicales</taxon>
        <taxon>Brassicaceae</taxon>
        <taxon>Brassiceae</taxon>
        <taxon>Brassica</taxon>
    </lineage>
</organism>
<dbReference type="EMBL" id="QGKW02000717">
    <property type="protein sequence ID" value="KAF2597535.1"/>
    <property type="molecule type" value="Genomic_DNA"/>
</dbReference>
<evidence type="ECO:0000313" key="1">
    <source>
        <dbReference type="EMBL" id="KAF2597535.1"/>
    </source>
</evidence>
<comment type="caution">
    <text evidence="1">The sequence shown here is derived from an EMBL/GenBank/DDBJ whole genome shotgun (WGS) entry which is preliminary data.</text>
</comment>
<protein>
    <submittedName>
        <fullName evidence="1">Uncharacterized protein</fullName>
    </submittedName>
</protein>
<proteinExistence type="predicted"/>